<dbReference type="CDD" id="cd19049">
    <property type="entry name" value="LGIC_TM_anion"/>
    <property type="match status" value="1"/>
</dbReference>
<dbReference type="PANTHER" id="PTHR18945">
    <property type="entry name" value="NEUROTRANSMITTER GATED ION CHANNEL"/>
    <property type="match status" value="1"/>
</dbReference>
<evidence type="ECO:0000256" key="5">
    <source>
        <dbReference type="ARBA" id="ARBA00022729"/>
    </source>
</evidence>
<evidence type="ECO:0000256" key="14">
    <source>
        <dbReference type="ARBA" id="ARBA00023214"/>
    </source>
</evidence>
<keyword evidence="13" id="KW-0325">Glycoprotein</keyword>
<keyword evidence="8 21" id="KW-0406">Ion transport</keyword>
<evidence type="ECO:0000256" key="12">
    <source>
        <dbReference type="ARBA" id="ARBA00023173"/>
    </source>
</evidence>
<evidence type="ECO:0000256" key="11">
    <source>
        <dbReference type="ARBA" id="ARBA00023170"/>
    </source>
</evidence>
<keyword evidence="5" id="KW-0732">Signal</keyword>
<evidence type="ECO:0000313" key="25">
    <source>
        <dbReference type="Proteomes" id="UP000001593"/>
    </source>
</evidence>
<feature type="transmembrane region" description="Helical" evidence="21">
    <location>
        <begin position="215"/>
        <end position="234"/>
    </location>
</feature>
<keyword evidence="7" id="KW-0770">Synapse</keyword>
<keyword evidence="11" id="KW-0675">Receptor</keyword>
<dbReference type="STRING" id="45351.A7SFG6"/>
<dbReference type="InterPro" id="IPR006202">
    <property type="entry name" value="Neur_chan_lig-bd"/>
</dbReference>
<feature type="transmembrane region" description="Helical" evidence="21">
    <location>
        <begin position="246"/>
        <end position="264"/>
    </location>
</feature>
<keyword evidence="12" id="KW-0869">Chloride channel</keyword>
<dbReference type="InterPro" id="IPR006029">
    <property type="entry name" value="Neurotrans-gated_channel_TM"/>
</dbReference>
<proteinExistence type="inferred from homology"/>
<keyword evidence="6 21" id="KW-1133">Transmembrane helix</keyword>
<keyword evidence="25" id="KW-1185">Reference proteome</keyword>
<comment type="catalytic activity">
    <reaction evidence="18">
        <text>chloride(in) = chloride(out)</text>
        <dbReference type="Rhea" id="RHEA:29823"/>
        <dbReference type="ChEBI" id="CHEBI:17996"/>
    </reaction>
</comment>
<dbReference type="GO" id="GO:1902476">
    <property type="term" value="P:chloride transmembrane transport"/>
    <property type="evidence" value="ECO:0000318"/>
    <property type="project" value="GO_Central"/>
</dbReference>
<dbReference type="HOGENOM" id="CLU_010920_0_1_1"/>
<dbReference type="Gene3D" id="2.70.170.10">
    <property type="entry name" value="Neurotransmitter-gated ion-channel ligand-binding domain"/>
    <property type="match status" value="1"/>
</dbReference>
<dbReference type="GO" id="GO:0004888">
    <property type="term" value="F:transmembrane signaling receptor activity"/>
    <property type="evidence" value="ECO:0007669"/>
    <property type="project" value="InterPro"/>
</dbReference>
<keyword evidence="2 21" id="KW-0813">Transport</keyword>
<dbReference type="SUPFAM" id="SSF90112">
    <property type="entry name" value="Neurotransmitter-gated ion-channel transmembrane pore"/>
    <property type="match status" value="1"/>
</dbReference>
<evidence type="ECO:0000256" key="6">
    <source>
        <dbReference type="ARBA" id="ARBA00022989"/>
    </source>
</evidence>
<comment type="similarity">
    <text evidence="1">Belongs to the ligand-gated ion channel (TC 1.A.9) family. Gamma-aminobutyric acid receptor (TC 1.A.9.5) subfamily.</text>
</comment>
<dbReference type="GO" id="GO:0005254">
    <property type="term" value="F:chloride channel activity"/>
    <property type="evidence" value="ECO:0007669"/>
    <property type="project" value="UniProtKB-KW"/>
</dbReference>
<dbReference type="GO" id="GO:0005231">
    <property type="term" value="F:excitatory extracellular ligand-gated monoatomic ion channel activity"/>
    <property type="evidence" value="ECO:0000318"/>
    <property type="project" value="GO_Central"/>
</dbReference>
<sequence>MNESEMTSLLDNLIQGYDPRLRPDFGGDPVTVTVGFWVLSIDAINVIDMDYRMDFFLRQLWRDPRLKHRFDDTLALSNTMLDKIWVPDTYFVNSKMSKFHSVTTINKMLSISPDGLVHYNSRVTVKASCAMNLRMFPKDVQNCNIDIESYGYSADNVQYQWENRSDNGIAVNKKIRDMPQYNLSDINVSRHFTMYVAGNWSGLTATFRFRRRSGYFIIHIYAPCALIVILSWISFCIPPESTAARIALGITSVLTITTILNMLNNSMPKVSYVKAVDWYLIGCFLFVFAVLLEYTFVLYIDNEEVTEYKKDLVNYSSESVKHRSPAHAMNGSIPNGYSPAVFSEHGKKCGHNCHHAHHDVVLKREKHKSSYEQLGGCRPRLKFPAVIDTECIDEFARVLFPFIFIAFNVIYFIVFFFIDWEEKT</sequence>
<evidence type="ECO:0000256" key="4">
    <source>
        <dbReference type="ARBA" id="ARBA00022692"/>
    </source>
</evidence>
<comment type="subcellular location">
    <subcellularLocation>
        <location evidence="19">Postsynaptic cell membrane</location>
        <topology evidence="19">Multi-pass membrane protein</topology>
    </subcellularLocation>
</comment>
<keyword evidence="15" id="KW-0628">Postsynaptic cell membrane</keyword>
<evidence type="ECO:0000256" key="7">
    <source>
        <dbReference type="ARBA" id="ARBA00023018"/>
    </source>
</evidence>
<keyword evidence="4 21" id="KW-0812">Transmembrane</keyword>
<gene>
    <name evidence="24" type="ORF">NEMVEDRAFT_v1g230093</name>
</gene>
<reference evidence="24 25" key="1">
    <citation type="journal article" date="2007" name="Science">
        <title>Sea anemone genome reveals ancestral eumetazoan gene repertoire and genomic organization.</title>
        <authorList>
            <person name="Putnam N.H."/>
            <person name="Srivastava M."/>
            <person name="Hellsten U."/>
            <person name="Dirks B."/>
            <person name="Chapman J."/>
            <person name="Salamov A."/>
            <person name="Terry A."/>
            <person name="Shapiro H."/>
            <person name="Lindquist E."/>
            <person name="Kapitonov V.V."/>
            <person name="Jurka J."/>
            <person name="Genikhovich G."/>
            <person name="Grigoriev I.V."/>
            <person name="Lucas S.M."/>
            <person name="Steele R.E."/>
            <person name="Finnerty J.R."/>
            <person name="Technau U."/>
            <person name="Martindale M.Q."/>
            <person name="Rokhsar D.S."/>
        </authorList>
    </citation>
    <scope>NUCLEOTIDE SEQUENCE [LARGE SCALE GENOMIC DNA]</scope>
    <source>
        <strain evidence="25">CH2 X CH6</strain>
    </source>
</reference>
<evidence type="ECO:0000256" key="20">
    <source>
        <dbReference type="ARBA" id="ARBA00071250"/>
    </source>
</evidence>
<dbReference type="FunFam" id="1.20.58.390:FF:000005">
    <property type="entry name" value="Putative gamma-aminobutyric acid receptor subunit rho-2-like"/>
    <property type="match status" value="1"/>
</dbReference>
<keyword evidence="3" id="KW-1003">Cell membrane</keyword>
<evidence type="ECO:0000256" key="10">
    <source>
        <dbReference type="ARBA" id="ARBA00023157"/>
    </source>
</evidence>
<dbReference type="InterPro" id="IPR036734">
    <property type="entry name" value="Neur_chan_lig-bd_sf"/>
</dbReference>
<dbReference type="PROSITE" id="PS00236">
    <property type="entry name" value="NEUROTR_ION_CHANNEL"/>
    <property type="match status" value="1"/>
</dbReference>
<accession>A7SFG6</accession>
<name>A7SFG6_NEMVE</name>
<evidence type="ECO:0000259" key="23">
    <source>
        <dbReference type="Pfam" id="PF02932"/>
    </source>
</evidence>
<dbReference type="Pfam" id="PF02932">
    <property type="entry name" value="Neur_chan_memb"/>
    <property type="match status" value="1"/>
</dbReference>
<evidence type="ECO:0000256" key="19">
    <source>
        <dbReference type="ARBA" id="ARBA00034104"/>
    </source>
</evidence>
<dbReference type="EMBL" id="DS469644">
    <property type="protein sequence ID" value="EDO37555.1"/>
    <property type="molecule type" value="Genomic_DNA"/>
</dbReference>
<feature type="domain" description="Neurotransmitter-gated ion-channel ligand-binding" evidence="22">
    <location>
        <begin position="7"/>
        <end position="212"/>
    </location>
</feature>
<dbReference type="PhylomeDB" id="A7SFG6"/>
<keyword evidence="9 21" id="KW-0472">Membrane</keyword>
<dbReference type="GO" id="GO:0045211">
    <property type="term" value="C:postsynaptic membrane"/>
    <property type="evidence" value="ECO:0007669"/>
    <property type="project" value="UniProtKB-SubCell"/>
</dbReference>
<evidence type="ECO:0000256" key="13">
    <source>
        <dbReference type="ARBA" id="ARBA00023180"/>
    </source>
</evidence>
<evidence type="ECO:0000256" key="2">
    <source>
        <dbReference type="ARBA" id="ARBA00022448"/>
    </source>
</evidence>
<evidence type="ECO:0000256" key="3">
    <source>
        <dbReference type="ARBA" id="ARBA00022475"/>
    </source>
</evidence>
<dbReference type="Gene3D" id="1.20.58.390">
    <property type="entry name" value="Neurotransmitter-gated ion-channel transmembrane domain"/>
    <property type="match status" value="1"/>
</dbReference>
<evidence type="ECO:0000256" key="1">
    <source>
        <dbReference type="ARBA" id="ARBA00010180"/>
    </source>
</evidence>
<dbReference type="InterPro" id="IPR018000">
    <property type="entry name" value="Neurotransmitter_ion_chnl_CS"/>
</dbReference>
<evidence type="ECO:0000259" key="22">
    <source>
        <dbReference type="Pfam" id="PF02931"/>
    </source>
</evidence>
<evidence type="ECO:0000256" key="18">
    <source>
        <dbReference type="ARBA" id="ARBA00024167"/>
    </source>
</evidence>
<evidence type="ECO:0000256" key="15">
    <source>
        <dbReference type="ARBA" id="ARBA00023257"/>
    </source>
</evidence>
<keyword evidence="17 21" id="KW-0407">Ion channel</keyword>
<dbReference type="InterPro" id="IPR006028">
    <property type="entry name" value="GABAA/Glycine_rcpt"/>
</dbReference>
<dbReference type="OMA" id="FWINSEA"/>
<feature type="transmembrane region" description="Helical" evidence="21">
    <location>
        <begin position="398"/>
        <end position="418"/>
    </location>
</feature>
<dbReference type="InParanoid" id="A7SFG6"/>
<dbReference type="PRINTS" id="PR00252">
    <property type="entry name" value="NRIONCHANNEL"/>
</dbReference>
<dbReference type="InterPro" id="IPR036719">
    <property type="entry name" value="Neuro-gated_channel_TM_sf"/>
</dbReference>
<protein>
    <recommendedName>
        <fullName evidence="20">Gamma-aminobutyric acid receptor subunit beta</fullName>
    </recommendedName>
</protein>
<dbReference type="FunCoup" id="A7SFG6">
    <property type="interactions" value="114"/>
</dbReference>
<dbReference type="FunFam" id="2.70.170.10:FF:000021">
    <property type="entry name" value="Gamma-aminobutyric acid receptor isoform 3b"/>
    <property type="match status" value="1"/>
</dbReference>
<dbReference type="eggNOG" id="KOG3643">
    <property type="taxonomic scope" value="Eukaryota"/>
</dbReference>
<dbReference type="CDD" id="cd18990">
    <property type="entry name" value="LGIC_ECD_GABAAR"/>
    <property type="match status" value="1"/>
</dbReference>
<dbReference type="AlphaFoldDB" id="A7SFG6"/>
<feature type="transmembrane region" description="Helical" evidence="21">
    <location>
        <begin position="276"/>
        <end position="300"/>
    </location>
</feature>
<evidence type="ECO:0000256" key="8">
    <source>
        <dbReference type="ARBA" id="ARBA00023065"/>
    </source>
</evidence>
<dbReference type="Proteomes" id="UP000001593">
    <property type="component" value="Unassembled WGS sequence"/>
</dbReference>
<dbReference type="GO" id="GO:0034707">
    <property type="term" value="C:chloride channel complex"/>
    <property type="evidence" value="ECO:0007669"/>
    <property type="project" value="UniProtKB-KW"/>
</dbReference>
<dbReference type="Pfam" id="PF02931">
    <property type="entry name" value="Neur_chan_LBD"/>
    <property type="match status" value="1"/>
</dbReference>
<feature type="domain" description="Neurotransmitter-gated ion-channel transmembrane" evidence="23">
    <location>
        <begin position="220"/>
        <end position="312"/>
    </location>
</feature>
<evidence type="ECO:0000256" key="17">
    <source>
        <dbReference type="ARBA" id="ARBA00023303"/>
    </source>
</evidence>
<dbReference type="SUPFAM" id="SSF63712">
    <property type="entry name" value="Nicotinic receptor ligand binding domain-like"/>
    <property type="match status" value="1"/>
</dbReference>
<dbReference type="PRINTS" id="PR00253">
    <property type="entry name" value="GABAARECEPTR"/>
</dbReference>
<dbReference type="InterPro" id="IPR038050">
    <property type="entry name" value="Neuro_actylchol_rec"/>
</dbReference>
<evidence type="ECO:0000313" key="24">
    <source>
        <dbReference type="EMBL" id="EDO37555.1"/>
    </source>
</evidence>
<dbReference type="NCBIfam" id="TIGR00860">
    <property type="entry name" value="LIC"/>
    <property type="match status" value="1"/>
</dbReference>
<keyword evidence="10" id="KW-1015">Disulfide bond</keyword>
<evidence type="ECO:0000256" key="16">
    <source>
        <dbReference type="ARBA" id="ARBA00023286"/>
    </source>
</evidence>
<keyword evidence="14" id="KW-0868">Chloride</keyword>
<organism evidence="24 25">
    <name type="scientific">Nematostella vectensis</name>
    <name type="common">Starlet sea anemone</name>
    <dbReference type="NCBI Taxonomy" id="45351"/>
    <lineage>
        <taxon>Eukaryota</taxon>
        <taxon>Metazoa</taxon>
        <taxon>Cnidaria</taxon>
        <taxon>Anthozoa</taxon>
        <taxon>Hexacorallia</taxon>
        <taxon>Actiniaria</taxon>
        <taxon>Edwardsiidae</taxon>
        <taxon>Nematostella</taxon>
    </lineage>
</organism>
<evidence type="ECO:0000256" key="21">
    <source>
        <dbReference type="RuleBase" id="RU000687"/>
    </source>
</evidence>
<evidence type="ECO:0000256" key="9">
    <source>
        <dbReference type="ARBA" id="ARBA00023136"/>
    </source>
</evidence>
<dbReference type="InterPro" id="IPR006201">
    <property type="entry name" value="Neur_channel"/>
</dbReference>
<keyword evidence="16" id="KW-1071">Ligand-gated ion channel</keyword>